<feature type="transmembrane region" description="Helical" evidence="2">
    <location>
        <begin position="318"/>
        <end position="342"/>
    </location>
</feature>
<keyword evidence="4" id="KW-1185">Reference proteome</keyword>
<feature type="transmembrane region" description="Helical" evidence="2">
    <location>
        <begin position="29"/>
        <end position="49"/>
    </location>
</feature>
<keyword evidence="2" id="KW-0472">Membrane</keyword>
<dbReference type="EMBL" id="CP036271">
    <property type="protein sequence ID" value="QDT56478.1"/>
    <property type="molecule type" value="Genomic_DNA"/>
</dbReference>
<feature type="transmembrane region" description="Helical" evidence="2">
    <location>
        <begin position="99"/>
        <end position="122"/>
    </location>
</feature>
<keyword evidence="2" id="KW-0812">Transmembrane</keyword>
<evidence type="ECO:0000256" key="1">
    <source>
        <dbReference type="SAM" id="MobiDB-lite"/>
    </source>
</evidence>
<name>A0A517SK28_9PLAN</name>
<sequence length="428" mass="46579">MQLVFLIVAGIGLCYLLTAHRRCDVFSLAFAGACLYFLPAFFGSVPGGFNDELPVPIEPETYAVMSTVLGAIFLGAWTWDLGGSRSLSDEPLRSDGLSTSVALALAGAALVIAVYVGGARLFSAYKEDVLDGASRFSMLTGVGAALAAALAVAQRRWTACLVAGVLLLFTVYIGLRVYFVMAIIASFLVHLQGQGPQRLYIRNFTAITCAALLVMTVFVYKCIYVLVKMGDFDQILAMLVDSEFYLDAVISSEPFTTQLVLNEVVRTGFETEMDYILYSVVGQLTFFSGEAGLVFRSFNNLFQPALFPEVEWGMANNIWAQMYAAGGWPLFLAFLGGFIGTLRIAARAMATARASNRCGVALATAYWAFYIHRNDLGYELSELKRVLLVWGVVAIVSSAGRQREQVPATRGPDVNRPIRAPQRTRLAA</sequence>
<dbReference type="RefSeq" id="WP_145033950.1">
    <property type="nucleotide sequence ID" value="NZ_CP036271.1"/>
</dbReference>
<evidence type="ECO:0008006" key="5">
    <source>
        <dbReference type="Google" id="ProtNLM"/>
    </source>
</evidence>
<evidence type="ECO:0000313" key="3">
    <source>
        <dbReference type="EMBL" id="QDT56478.1"/>
    </source>
</evidence>
<gene>
    <name evidence="3" type="ORF">Pan44_45320</name>
</gene>
<dbReference type="InParanoid" id="A0A517SK28"/>
<feature type="transmembrane region" description="Helical" evidence="2">
    <location>
        <begin position="61"/>
        <end position="79"/>
    </location>
</feature>
<feature type="transmembrane region" description="Helical" evidence="2">
    <location>
        <begin position="203"/>
        <end position="227"/>
    </location>
</feature>
<organism evidence="3 4">
    <name type="scientific">Caulifigura coniformis</name>
    <dbReference type="NCBI Taxonomy" id="2527983"/>
    <lineage>
        <taxon>Bacteria</taxon>
        <taxon>Pseudomonadati</taxon>
        <taxon>Planctomycetota</taxon>
        <taxon>Planctomycetia</taxon>
        <taxon>Planctomycetales</taxon>
        <taxon>Planctomycetaceae</taxon>
        <taxon>Caulifigura</taxon>
    </lineage>
</organism>
<keyword evidence="2" id="KW-1133">Transmembrane helix</keyword>
<evidence type="ECO:0000256" key="2">
    <source>
        <dbReference type="SAM" id="Phobius"/>
    </source>
</evidence>
<reference evidence="3 4" key="1">
    <citation type="submission" date="2019-02" db="EMBL/GenBank/DDBJ databases">
        <title>Deep-cultivation of Planctomycetes and their phenomic and genomic characterization uncovers novel biology.</title>
        <authorList>
            <person name="Wiegand S."/>
            <person name="Jogler M."/>
            <person name="Boedeker C."/>
            <person name="Pinto D."/>
            <person name="Vollmers J."/>
            <person name="Rivas-Marin E."/>
            <person name="Kohn T."/>
            <person name="Peeters S.H."/>
            <person name="Heuer A."/>
            <person name="Rast P."/>
            <person name="Oberbeckmann S."/>
            <person name="Bunk B."/>
            <person name="Jeske O."/>
            <person name="Meyerdierks A."/>
            <person name="Storesund J.E."/>
            <person name="Kallscheuer N."/>
            <person name="Luecker S."/>
            <person name="Lage O.M."/>
            <person name="Pohl T."/>
            <person name="Merkel B.J."/>
            <person name="Hornburger P."/>
            <person name="Mueller R.-W."/>
            <person name="Bruemmer F."/>
            <person name="Labrenz M."/>
            <person name="Spormann A.M."/>
            <person name="Op den Camp H."/>
            <person name="Overmann J."/>
            <person name="Amann R."/>
            <person name="Jetten M.S.M."/>
            <person name="Mascher T."/>
            <person name="Medema M.H."/>
            <person name="Devos D.P."/>
            <person name="Kaster A.-K."/>
            <person name="Ovreas L."/>
            <person name="Rohde M."/>
            <person name="Galperin M.Y."/>
            <person name="Jogler C."/>
        </authorList>
    </citation>
    <scope>NUCLEOTIDE SEQUENCE [LARGE SCALE GENOMIC DNA]</scope>
    <source>
        <strain evidence="3 4">Pan44</strain>
    </source>
</reference>
<feature type="transmembrane region" description="Helical" evidence="2">
    <location>
        <begin position="134"/>
        <end position="153"/>
    </location>
</feature>
<protein>
    <recommendedName>
        <fullName evidence="5">O-Antigen ligase</fullName>
    </recommendedName>
</protein>
<dbReference type="KEGG" id="ccos:Pan44_45320"/>
<evidence type="ECO:0000313" key="4">
    <source>
        <dbReference type="Proteomes" id="UP000315700"/>
    </source>
</evidence>
<dbReference type="AlphaFoldDB" id="A0A517SK28"/>
<feature type="transmembrane region" description="Helical" evidence="2">
    <location>
        <begin position="165"/>
        <end position="191"/>
    </location>
</feature>
<accession>A0A517SK28</accession>
<proteinExistence type="predicted"/>
<dbReference type="OrthoDB" id="1967228at2"/>
<feature type="region of interest" description="Disordered" evidence="1">
    <location>
        <begin position="404"/>
        <end position="428"/>
    </location>
</feature>
<dbReference type="Proteomes" id="UP000315700">
    <property type="component" value="Chromosome"/>
</dbReference>